<dbReference type="InterPro" id="IPR002347">
    <property type="entry name" value="SDR_fam"/>
</dbReference>
<dbReference type="PANTHER" id="PTHR42901:SF1">
    <property type="entry name" value="ALCOHOL DEHYDROGENASE"/>
    <property type="match status" value="1"/>
</dbReference>
<dbReference type="RefSeq" id="WP_183376652.1">
    <property type="nucleotide sequence ID" value="NZ_CBCSFZ010000013.1"/>
</dbReference>
<dbReference type="GO" id="GO:0016616">
    <property type="term" value="F:oxidoreductase activity, acting on the CH-OH group of donors, NAD or NADP as acceptor"/>
    <property type="evidence" value="ECO:0007669"/>
    <property type="project" value="UniProtKB-ARBA"/>
</dbReference>
<evidence type="ECO:0000256" key="1">
    <source>
        <dbReference type="ARBA" id="ARBA00006484"/>
    </source>
</evidence>
<dbReference type="SUPFAM" id="SSF51735">
    <property type="entry name" value="NAD(P)-binding Rossmann-fold domains"/>
    <property type="match status" value="1"/>
</dbReference>
<sequence>MHQNENQRTAVVTGASSGIGRAVARRLQADGFHVLAVARRGDRLEALAAETGVSTLVVDVSDGASVDRLAERAAELFPQGVSALINVAGGALGVDWVERADFEKWTGMYASNVLGAGRVTKALLPQIRTAGGGDIVFLTSTAAQVAYEGGSGYNAAKAAEHMLAAALRLELAGEPIRVIEVAPGLVHTDEFSLTRLGGDQAAADAVYEGVEKPLTAQDVADVIAYSIELPAHVNLDLITMRPVAQAAAHKLMRRPLEVKRTP</sequence>
<keyword evidence="4" id="KW-1185">Reference proteome</keyword>
<comment type="caution">
    <text evidence="3">The sequence shown here is derived from an EMBL/GenBank/DDBJ whole genome shotgun (WGS) entry which is preliminary data.</text>
</comment>
<dbReference type="FunFam" id="3.40.50.720:FF:000047">
    <property type="entry name" value="NADP-dependent L-serine/L-allo-threonine dehydrogenase"/>
    <property type="match status" value="1"/>
</dbReference>
<organism evidence="3 4">
    <name type="scientific">Helcobacillus massiliensis</name>
    <dbReference type="NCBI Taxonomy" id="521392"/>
    <lineage>
        <taxon>Bacteria</taxon>
        <taxon>Bacillati</taxon>
        <taxon>Actinomycetota</taxon>
        <taxon>Actinomycetes</taxon>
        <taxon>Micrococcales</taxon>
        <taxon>Dermabacteraceae</taxon>
        <taxon>Helcobacillus</taxon>
    </lineage>
</organism>
<keyword evidence="2" id="KW-0560">Oxidoreductase</keyword>
<dbReference type="InterPro" id="IPR036291">
    <property type="entry name" value="NAD(P)-bd_dom_sf"/>
</dbReference>
<proteinExistence type="inferred from homology"/>
<reference evidence="3 4" key="1">
    <citation type="submission" date="2020-08" db="EMBL/GenBank/DDBJ databases">
        <title>Sequencing the genomes of 1000 actinobacteria strains.</title>
        <authorList>
            <person name="Klenk H.-P."/>
        </authorList>
    </citation>
    <scope>NUCLEOTIDE SEQUENCE [LARGE SCALE GENOMIC DNA]</scope>
    <source>
        <strain evidence="3 4">DSM 23040</strain>
    </source>
</reference>
<name>A0A839QTR7_9MICO</name>
<accession>A0A839QTR7</accession>
<dbReference type="AlphaFoldDB" id="A0A839QTR7"/>
<evidence type="ECO:0000313" key="4">
    <source>
        <dbReference type="Proteomes" id="UP000568050"/>
    </source>
</evidence>
<dbReference type="PANTHER" id="PTHR42901">
    <property type="entry name" value="ALCOHOL DEHYDROGENASE"/>
    <property type="match status" value="1"/>
</dbReference>
<dbReference type="Proteomes" id="UP000568050">
    <property type="component" value="Unassembled WGS sequence"/>
</dbReference>
<comment type="similarity">
    <text evidence="1">Belongs to the short-chain dehydrogenases/reductases (SDR) family.</text>
</comment>
<evidence type="ECO:0000256" key="2">
    <source>
        <dbReference type="ARBA" id="ARBA00023002"/>
    </source>
</evidence>
<protein>
    <submittedName>
        <fullName evidence="3">NADP-dependent 3-hydroxy acid dehydrogenase YdfG</fullName>
    </submittedName>
</protein>
<gene>
    <name evidence="3" type="ORF">FHX50_001757</name>
</gene>
<evidence type="ECO:0000313" key="3">
    <source>
        <dbReference type="EMBL" id="MBB3023462.1"/>
    </source>
</evidence>
<dbReference type="EMBL" id="JACHWP010000005">
    <property type="protein sequence ID" value="MBB3023462.1"/>
    <property type="molecule type" value="Genomic_DNA"/>
</dbReference>
<dbReference type="PRINTS" id="PR00081">
    <property type="entry name" value="GDHRDH"/>
</dbReference>
<dbReference type="Pfam" id="PF00106">
    <property type="entry name" value="adh_short"/>
    <property type="match status" value="1"/>
</dbReference>
<dbReference type="Gene3D" id="3.40.50.720">
    <property type="entry name" value="NAD(P)-binding Rossmann-like Domain"/>
    <property type="match status" value="1"/>
</dbReference>